<evidence type="ECO:0000313" key="14">
    <source>
        <dbReference type="Proteomes" id="UP000742786"/>
    </source>
</evidence>
<accession>A0A916J3V9</accession>
<dbReference type="PANTHER" id="PTHR43750:SF1">
    <property type="entry name" value="GDP-MANNOSE 6-DEHYDROGENASE"/>
    <property type="match status" value="1"/>
</dbReference>
<feature type="binding site" evidence="10">
    <location>
        <position position="331"/>
    </location>
    <ligand>
        <name>NAD(+)</name>
        <dbReference type="ChEBI" id="CHEBI:57540"/>
    </ligand>
</feature>
<dbReference type="AlphaFoldDB" id="A0A916J3V9"/>
<gene>
    <name evidence="13" type="primary">algD</name>
    <name evidence="12" type="ORF">GTOL_10757</name>
    <name evidence="13" type="ORF">GTOL_10793</name>
</gene>
<dbReference type="SUPFAM" id="SSF51735">
    <property type="entry name" value="NAD(P)-binding Rossmann-fold domains"/>
    <property type="match status" value="1"/>
</dbReference>
<dbReference type="GO" id="GO:0003979">
    <property type="term" value="F:UDP-glucose 6-dehydrogenase activity"/>
    <property type="evidence" value="ECO:0007669"/>
    <property type="project" value="UniProtKB-EC"/>
</dbReference>
<dbReference type="SUPFAM" id="SSF48179">
    <property type="entry name" value="6-phosphogluconate dehydrogenase C-terminal domain-like"/>
    <property type="match status" value="1"/>
</dbReference>
<proteinExistence type="inferred from homology"/>
<comment type="catalytic activity">
    <reaction evidence="6 7">
        <text>UDP-alpha-D-glucose + 2 NAD(+) + H2O = UDP-alpha-D-glucuronate + 2 NADH + 3 H(+)</text>
        <dbReference type="Rhea" id="RHEA:23596"/>
        <dbReference type="ChEBI" id="CHEBI:15377"/>
        <dbReference type="ChEBI" id="CHEBI:15378"/>
        <dbReference type="ChEBI" id="CHEBI:57540"/>
        <dbReference type="ChEBI" id="CHEBI:57945"/>
        <dbReference type="ChEBI" id="CHEBI:58052"/>
        <dbReference type="ChEBI" id="CHEBI:58885"/>
        <dbReference type="EC" id="1.1.1.22"/>
    </reaction>
</comment>
<feature type="binding site" evidence="10">
    <location>
        <position position="35"/>
    </location>
    <ligand>
        <name>NAD(+)</name>
        <dbReference type="ChEBI" id="CHEBI:57540"/>
    </ligand>
</feature>
<dbReference type="InterPro" id="IPR036291">
    <property type="entry name" value="NAD(P)-bd_dom_sf"/>
</dbReference>
<evidence type="ECO:0000256" key="4">
    <source>
        <dbReference type="ARBA" id="ARBA00023002"/>
    </source>
</evidence>
<feature type="binding site" evidence="9">
    <location>
        <begin position="257"/>
        <end position="261"/>
    </location>
    <ligand>
        <name>substrate</name>
    </ligand>
</feature>
<dbReference type="EMBL" id="CAJQUM010000001">
    <property type="protein sequence ID" value="CAG4882911.1"/>
    <property type="molecule type" value="Genomic_DNA"/>
</dbReference>
<dbReference type="PROSITE" id="PS51257">
    <property type="entry name" value="PROKAR_LIPOPROTEIN"/>
    <property type="match status" value="1"/>
</dbReference>
<comment type="similarity">
    <text evidence="2 7">Belongs to the UDP-glucose/GDP-mannose dehydrogenase family.</text>
</comment>
<sequence>MKICVMGLGYVGVVSAGCLAQSGHEIVGIDPEQVKVDLINAGKSPIVEKDIGGIVKEQVASGRLRAATDLAAAGHNSDLFLVCVGTPSQGNGGIDLTHVRNVCEQIGAALRRHDAAPVVVMRSTMLPGTIREVVIPLLETHSGKHAGIDFGVCINPEFLREGSAVDDYYHPPKTVIGEIGPASGDVLAKLYADMPGPLIRTDIETAEMVKYADNCWHALKVGFANEIGNICKGLGVDGHSVMDIFCQDTKLNISPYYLKPGFAFGGSCLPKDLRALLYKAKMLDLSLPILDAILPSNRQQIERGVQAVVAKGQKKVGILGFSFKAGTDDLRESPVVELTERLLGKGYDLRIYDRNVSIASIRGANRNYILNHIPHISRLMVPSVADVLGHARTIIIGNAATEFHDVPNHLEYGQNIIDFVRICDTRSVAGVYEGICW</sequence>
<evidence type="ECO:0000256" key="3">
    <source>
        <dbReference type="ARBA" id="ARBA00012954"/>
    </source>
</evidence>
<dbReference type="InterPro" id="IPR014026">
    <property type="entry name" value="UDP-Glc/GDP-Man_DH_dimer"/>
</dbReference>
<dbReference type="EMBL" id="CAJQUM010000001">
    <property type="protein sequence ID" value="CAG4882875.1"/>
    <property type="molecule type" value="Genomic_DNA"/>
</dbReference>
<evidence type="ECO:0000256" key="7">
    <source>
        <dbReference type="PIRNR" id="PIRNR000124"/>
    </source>
</evidence>
<dbReference type="InterPro" id="IPR014027">
    <property type="entry name" value="UDP-Glc/GDP-Man_DH_C"/>
</dbReference>
<feature type="binding site" evidence="10">
    <location>
        <position position="271"/>
    </location>
    <ligand>
        <name>NAD(+)</name>
        <dbReference type="ChEBI" id="CHEBI:57540"/>
    </ligand>
</feature>
<comment type="pathway">
    <text evidence="1">Nucleotide-sugar biosynthesis; UDP-alpha-D-glucuronate biosynthesis; UDP-alpha-D-glucuronate from UDP-alpha-D-glucose: step 1/1.</text>
</comment>
<feature type="binding site" evidence="10">
    <location>
        <position position="124"/>
    </location>
    <ligand>
        <name>NAD(+)</name>
        <dbReference type="ChEBI" id="CHEBI:57540"/>
    </ligand>
</feature>
<dbReference type="Proteomes" id="UP000742786">
    <property type="component" value="Unassembled WGS sequence"/>
</dbReference>
<dbReference type="PIRSF" id="PIRSF000124">
    <property type="entry name" value="UDPglc_GDPman_dh"/>
    <property type="match status" value="1"/>
</dbReference>
<evidence type="ECO:0000313" key="12">
    <source>
        <dbReference type="EMBL" id="CAG4882875.1"/>
    </source>
</evidence>
<feature type="binding site" evidence="9">
    <location>
        <position position="210"/>
    </location>
    <ligand>
        <name>substrate</name>
    </ligand>
</feature>
<dbReference type="NCBIfam" id="TIGR03026">
    <property type="entry name" value="NDP-sugDHase"/>
    <property type="match status" value="1"/>
</dbReference>
<evidence type="ECO:0000256" key="1">
    <source>
        <dbReference type="ARBA" id="ARBA00004701"/>
    </source>
</evidence>
<reference evidence="13" key="1">
    <citation type="submission" date="2021-04" db="EMBL/GenBank/DDBJ databases">
        <authorList>
            <person name="Hornung B."/>
        </authorList>
    </citation>
    <scope>NUCLEOTIDE SEQUENCE</scope>
    <source>
        <strain evidence="13">G5G6</strain>
    </source>
</reference>
<dbReference type="InterPro" id="IPR008927">
    <property type="entry name" value="6-PGluconate_DH-like_C_sf"/>
</dbReference>
<dbReference type="SMART" id="SM00984">
    <property type="entry name" value="UDPG_MGDP_dh_C"/>
    <property type="match status" value="1"/>
</dbReference>
<dbReference type="InterPro" id="IPR017476">
    <property type="entry name" value="UDP-Glc/GDP-Man"/>
</dbReference>
<keyword evidence="14" id="KW-1185">Reference proteome</keyword>
<feature type="active site" description="Nucleophile" evidence="8">
    <location>
        <position position="268"/>
    </location>
</feature>
<evidence type="ECO:0000256" key="2">
    <source>
        <dbReference type="ARBA" id="ARBA00006601"/>
    </source>
</evidence>
<comment type="caution">
    <text evidence="13">The sequence shown here is derived from an EMBL/GenBank/DDBJ whole genome shotgun (WGS) entry which is preliminary data.</text>
</comment>
<feature type="binding site" evidence="9">
    <location>
        <position position="265"/>
    </location>
    <ligand>
        <name>substrate</name>
    </ligand>
</feature>
<feature type="domain" description="UDP-glucose/GDP-mannose dehydrogenase C-terminal" evidence="11">
    <location>
        <begin position="317"/>
        <end position="425"/>
    </location>
</feature>
<dbReference type="Pfam" id="PF03720">
    <property type="entry name" value="UDPG_MGDP_dh_C"/>
    <property type="match status" value="1"/>
</dbReference>
<evidence type="ECO:0000256" key="8">
    <source>
        <dbReference type="PIRSR" id="PIRSR500134-1"/>
    </source>
</evidence>
<feature type="binding site" evidence="10">
    <location>
        <position position="30"/>
    </location>
    <ligand>
        <name>NAD(+)</name>
        <dbReference type="ChEBI" id="CHEBI:57540"/>
    </ligand>
</feature>
<evidence type="ECO:0000256" key="6">
    <source>
        <dbReference type="ARBA" id="ARBA00047473"/>
    </source>
</evidence>
<feature type="binding site" evidence="9">
    <location>
        <position position="324"/>
    </location>
    <ligand>
        <name>substrate</name>
    </ligand>
</feature>
<dbReference type="Pfam" id="PF00984">
    <property type="entry name" value="UDPG_MGDP_dh"/>
    <property type="match status" value="1"/>
</dbReference>
<name>A0A916J3V9_9PROT</name>
<evidence type="ECO:0000259" key="11">
    <source>
        <dbReference type="SMART" id="SM00984"/>
    </source>
</evidence>
<dbReference type="PIRSF" id="PIRSF500134">
    <property type="entry name" value="UDPglc_DH_bac"/>
    <property type="match status" value="1"/>
</dbReference>
<dbReference type="PANTHER" id="PTHR43750">
    <property type="entry name" value="UDP-GLUCOSE 6-DEHYDROGENASE TUAD"/>
    <property type="match status" value="1"/>
</dbReference>
<organism evidence="13 14">
    <name type="scientific">Georgfuchsia toluolica</name>
    <dbReference type="NCBI Taxonomy" id="424218"/>
    <lineage>
        <taxon>Bacteria</taxon>
        <taxon>Pseudomonadati</taxon>
        <taxon>Pseudomonadota</taxon>
        <taxon>Betaproteobacteria</taxon>
        <taxon>Nitrosomonadales</taxon>
        <taxon>Sterolibacteriaceae</taxon>
        <taxon>Georgfuchsia</taxon>
    </lineage>
</organism>
<keyword evidence="5 7" id="KW-0520">NAD</keyword>
<dbReference type="Gene3D" id="1.20.5.170">
    <property type="match status" value="1"/>
</dbReference>
<dbReference type="RefSeq" id="WP_220634902.1">
    <property type="nucleotide sequence ID" value="NZ_CAJQUM010000001.1"/>
</dbReference>
<evidence type="ECO:0000256" key="5">
    <source>
        <dbReference type="ARBA" id="ARBA00023027"/>
    </source>
</evidence>
<dbReference type="Pfam" id="PF03721">
    <property type="entry name" value="UDPG_MGDP_dh_N"/>
    <property type="match status" value="1"/>
</dbReference>
<dbReference type="InterPro" id="IPR001732">
    <property type="entry name" value="UDP-Glc/GDP-Man_DH_N"/>
</dbReference>
<feature type="binding site" evidence="9">
    <location>
        <begin position="158"/>
        <end position="161"/>
    </location>
    <ligand>
        <name>substrate</name>
    </ligand>
</feature>
<dbReference type="InterPro" id="IPR028357">
    <property type="entry name" value="UDPglc_DH_bac"/>
</dbReference>
<dbReference type="GO" id="GO:0000271">
    <property type="term" value="P:polysaccharide biosynthetic process"/>
    <property type="evidence" value="ECO:0007669"/>
    <property type="project" value="InterPro"/>
</dbReference>
<keyword evidence="4 7" id="KW-0560">Oxidoreductase</keyword>
<dbReference type="EC" id="1.1.1.22" evidence="3 7"/>
<evidence type="ECO:0000313" key="13">
    <source>
        <dbReference type="EMBL" id="CAG4882911.1"/>
    </source>
</evidence>
<dbReference type="InterPro" id="IPR036220">
    <property type="entry name" value="UDP-Glc/GDP-Man_DH_C_sf"/>
</dbReference>
<feature type="binding site" evidence="10">
    <location>
        <position position="86"/>
    </location>
    <ligand>
        <name>NAD(+)</name>
        <dbReference type="ChEBI" id="CHEBI:57540"/>
    </ligand>
</feature>
<feature type="binding site" evidence="10">
    <location>
        <position position="161"/>
    </location>
    <ligand>
        <name>NAD(+)</name>
        <dbReference type="ChEBI" id="CHEBI:57540"/>
    </ligand>
</feature>
<dbReference type="SUPFAM" id="SSF52413">
    <property type="entry name" value="UDP-glucose/GDP-mannose dehydrogenase C-terminal domain"/>
    <property type="match status" value="1"/>
</dbReference>
<evidence type="ECO:0000256" key="10">
    <source>
        <dbReference type="PIRSR" id="PIRSR500134-3"/>
    </source>
</evidence>
<protein>
    <recommendedName>
        <fullName evidence="3 7">UDP-glucose 6-dehydrogenase</fullName>
        <ecNumber evidence="3 7">1.1.1.22</ecNumber>
    </recommendedName>
</protein>
<dbReference type="Gene3D" id="3.40.50.720">
    <property type="entry name" value="NAD(P)-binding Rossmann-like Domain"/>
    <property type="match status" value="2"/>
</dbReference>
<evidence type="ECO:0000256" key="9">
    <source>
        <dbReference type="PIRSR" id="PIRSR500134-2"/>
    </source>
</evidence>
<dbReference type="GO" id="GO:0051287">
    <property type="term" value="F:NAD binding"/>
    <property type="evidence" value="ECO:0007669"/>
    <property type="project" value="InterPro"/>
</dbReference>